<keyword evidence="4" id="KW-0245">EGF-like domain</keyword>
<evidence type="ECO:0000256" key="2">
    <source>
        <dbReference type="ARBA" id="ARBA00022475"/>
    </source>
</evidence>
<comment type="similarity">
    <text evidence="20">Belongs to the protein kinase superfamily. Ser/Thr protein kinase family.</text>
</comment>
<gene>
    <name evidence="26" type="ORF">EUTSA_v10028444mg</name>
</gene>
<evidence type="ECO:0000256" key="17">
    <source>
        <dbReference type="ARBA" id="ARBA00023180"/>
    </source>
</evidence>
<dbReference type="GO" id="GO:0004674">
    <property type="term" value="F:protein serine/threonine kinase activity"/>
    <property type="evidence" value="ECO:0007669"/>
    <property type="project" value="UniProtKB-KW"/>
</dbReference>
<dbReference type="Gene3D" id="2.90.10.10">
    <property type="entry name" value="Bulb-type lectin domain"/>
    <property type="match status" value="2"/>
</dbReference>
<dbReference type="InterPro" id="IPR024171">
    <property type="entry name" value="SRK-like_kinase"/>
</dbReference>
<dbReference type="KEGG" id="eus:EUTSA_v10028444mg"/>
<evidence type="ECO:0000256" key="1">
    <source>
        <dbReference type="ARBA" id="ARBA00004251"/>
    </source>
</evidence>
<keyword evidence="12 20" id="KW-0067">ATP-binding</keyword>
<sequence length="780" mass="86028">MSITLTSLELFLLLHLLLCLDFSSSLTIPLGSTLHASNRNHSWYSLSSAFSLSFIPAAIPGSYLFAVVFSNTVPIWSAGIVDSGGSFRLLRSGSLRLVNGSGATVWDSGSENQGVASASLEDSGNFVLLNRRNSTVWSSFAHPSDVIVPTQSFTVGMSLRSGSYSFHLSKNGNLNLKWNNSVVYWNLGLNSLIDGSNSISNLSSPSFVLKPNGVASILDSNLPNGGAISVYSSDYGEGNDVFRFLKLDDDGNLRIYSVSKGSEIQTQGWVAVVDQCQVFGFCGRFGICRYDDSGPKCECPSENFVPVDVNGMRKGCRRKVELEDCHGNEAMLDLEHTRFLTYQPEVSAQRFTLGIEACRVNCLVGSFCVASVPMADGSGVCFLKPPGFVCGYKNPSLTSTSSLKVCKPVLPYSLKKSDERWPIRVWIIAVVVIATLLCLVAVEVALWWCCCGNRSKFGALSTHHTLLEYASSAPMRFSYKELQRCTKGFKEKLGAGGFGAVYKGMLANRTVIAVKRLEGIEQGEKQFRTEVATIGSTHHLNLVRLVGFCSQGRHRLLVYEFMKNGSLDKFIFAAESGRLLSWEYRFSIALGAAKAILYLHEECSNCIVHCDIKPENILLDENFNAKVSDFGLAKLIPNDDRYWNMSCVRGTRGYLAPEWLANLPITSNSDVYSYGMVLLEIVSGRRNFEVSEETNHKKFSDWAYEEFEKGNSEAILDKCLHGDETVDMEQVRRMVQASFWCIQKHTSHRPSMGKVVQILEGIVEMSKPLAPNAIPDVSVT</sequence>
<evidence type="ECO:0000256" key="19">
    <source>
        <dbReference type="ARBA" id="ARBA00048679"/>
    </source>
</evidence>
<name>V4N0T7_EUTSA</name>
<feature type="chain" id="PRO_5004723037" description="Receptor-like serine/threonine-protein kinase" evidence="23">
    <location>
        <begin position="26"/>
        <end position="780"/>
    </location>
</feature>
<evidence type="ECO:0000256" key="16">
    <source>
        <dbReference type="ARBA" id="ARBA00023170"/>
    </source>
</evidence>
<dbReference type="GO" id="GO:0048544">
    <property type="term" value="P:recognition of pollen"/>
    <property type="evidence" value="ECO:0007669"/>
    <property type="project" value="InterPro"/>
</dbReference>
<dbReference type="PANTHER" id="PTHR47974:SF9">
    <property type="entry name" value="RECEPTOR-LIKE SERINE_THREONINE-PROTEIN KINASE"/>
    <property type="match status" value="1"/>
</dbReference>
<evidence type="ECO:0000256" key="14">
    <source>
        <dbReference type="ARBA" id="ARBA00023136"/>
    </source>
</evidence>
<dbReference type="InterPro" id="IPR001480">
    <property type="entry name" value="Bulb-type_lectin_dom"/>
</dbReference>
<dbReference type="FunFam" id="1.10.510.10:FF:000384">
    <property type="entry name" value="G-type lectin S-receptor-like serine/threonine-protein kinase"/>
    <property type="match status" value="1"/>
</dbReference>
<reference evidence="26 27" key="1">
    <citation type="journal article" date="2013" name="Front. Plant Sci.">
        <title>The Reference Genome of the Halophytic Plant Eutrema salsugineum.</title>
        <authorList>
            <person name="Yang R."/>
            <person name="Jarvis D.E."/>
            <person name="Chen H."/>
            <person name="Beilstein M.A."/>
            <person name="Grimwood J."/>
            <person name="Jenkins J."/>
            <person name="Shu S."/>
            <person name="Prochnik S."/>
            <person name="Xin M."/>
            <person name="Ma C."/>
            <person name="Schmutz J."/>
            <person name="Wing R.A."/>
            <person name="Mitchell-Olds T."/>
            <person name="Schumaker K.S."/>
            <person name="Wang X."/>
        </authorList>
    </citation>
    <scope>NUCLEOTIDE SEQUENCE [LARGE SCALE GENOMIC DNA]</scope>
</reference>
<feature type="domain" description="Bulb-type lectin" evidence="25">
    <location>
        <begin position="144"/>
        <end position="268"/>
    </location>
</feature>
<comment type="catalytic activity">
    <reaction evidence="19 20">
        <text>L-seryl-[protein] + ATP = O-phospho-L-seryl-[protein] + ADP + H(+)</text>
        <dbReference type="Rhea" id="RHEA:17989"/>
        <dbReference type="Rhea" id="RHEA-COMP:9863"/>
        <dbReference type="Rhea" id="RHEA-COMP:11604"/>
        <dbReference type="ChEBI" id="CHEBI:15378"/>
        <dbReference type="ChEBI" id="CHEBI:29999"/>
        <dbReference type="ChEBI" id="CHEBI:30616"/>
        <dbReference type="ChEBI" id="CHEBI:83421"/>
        <dbReference type="ChEBI" id="CHEBI:456216"/>
        <dbReference type="EC" id="2.7.11.1"/>
    </reaction>
</comment>
<dbReference type="InterPro" id="IPR011009">
    <property type="entry name" value="Kinase-like_dom_sf"/>
</dbReference>
<dbReference type="FunFam" id="2.90.10.10:FF:000025">
    <property type="entry name" value="G-type lectin S-receptor-like serine/threonine-protein kinase"/>
    <property type="match status" value="1"/>
</dbReference>
<comment type="catalytic activity">
    <reaction evidence="18 20">
        <text>L-threonyl-[protein] + ATP = O-phospho-L-threonyl-[protein] + ADP + H(+)</text>
        <dbReference type="Rhea" id="RHEA:46608"/>
        <dbReference type="Rhea" id="RHEA-COMP:11060"/>
        <dbReference type="Rhea" id="RHEA-COMP:11605"/>
        <dbReference type="ChEBI" id="CHEBI:15378"/>
        <dbReference type="ChEBI" id="CHEBI:30013"/>
        <dbReference type="ChEBI" id="CHEBI:30616"/>
        <dbReference type="ChEBI" id="CHEBI:61977"/>
        <dbReference type="ChEBI" id="CHEBI:456216"/>
        <dbReference type="EC" id="2.7.11.1"/>
    </reaction>
</comment>
<evidence type="ECO:0000256" key="15">
    <source>
        <dbReference type="ARBA" id="ARBA00023157"/>
    </source>
</evidence>
<feature type="transmembrane region" description="Helical" evidence="22">
    <location>
        <begin position="425"/>
        <end position="448"/>
    </location>
</feature>
<dbReference type="Pfam" id="PF01453">
    <property type="entry name" value="B_lectin"/>
    <property type="match status" value="1"/>
</dbReference>
<evidence type="ECO:0000259" key="25">
    <source>
        <dbReference type="PROSITE" id="PS50927"/>
    </source>
</evidence>
<dbReference type="GO" id="GO:0005524">
    <property type="term" value="F:ATP binding"/>
    <property type="evidence" value="ECO:0007669"/>
    <property type="project" value="UniProtKB-UniRule"/>
</dbReference>
<dbReference type="EMBL" id="KI517537">
    <property type="protein sequence ID" value="ESQ38626.1"/>
    <property type="molecule type" value="Genomic_DNA"/>
</dbReference>
<dbReference type="GO" id="GO:0005886">
    <property type="term" value="C:plasma membrane"/>
    <property type="evidence" value="ECO:0007669"/>
    <property type="project" value="UniProtKB-SubCell"/>
</dbReference>
<dbReference type="PROSITE" id="PS50011">
    <property type="entry name" value="PROTEIN_KINASE_DOM"/>
    <property type="match status" value="1"/>
</dbReference>
<feature type="signal peptide" evidence="23">
    <location>
        <begin position="1"/>
        <end position="25"/>
    </location>
</feature>
<evidence type="ECO:0000256" key="6">
    <source>
        <dbReference type="ARBA" id="ARBA00022692"/>
    </source>
</evidence>
<dbReference type="OMA" id="HEECSNC"/>
<keyword evidence="7 23" id="KW-0732">Signal</keyword>
<keyword evidence="5 20" id="KW-0808">Transferase</keyword>
<evidence type="ECO:0000313" key="27">
    <source>
        <dbReference type="Proteomes" id="UP000030689"/>
    </source>
</evidence>
<keyword evidence="3 20" id="KW-0723">Serine/threonine-protein kinase</keyword>
<dbReference type="FunFam" id="2.90.10.10:FF:000016">
    <property type="entry name" value="G-type lectin S-receptor-like serine/threonine-protein kinase"/>
    <property type="match status" value="1"/>
</dbReference>
<evidence type="ECO:0000256" key="22">
    <source>
        <dbReference type="SAM" id="Phobius"/>
    </source>
</evidence>
<dbReference type="Gramene" id="ESQ38626">
    <property type="protein sequence ID" value="ESQ38626"/>
    <property type="gene ID" value="EUTSA_v10028444mg"/>
</dbReference>
<dbReference type="InterPro" id="IPR017441">
    <property type="entry name" value="Protein_kinase_ATP_BS"/>
</dbReference>
<dbReference type="PROSITE" id="PS00108">
    <property type="entry name" value="PROTEIN_KINASE_ST"/>
    <property type="match status" value="1"/>
</dbReference>
<dbReference type="Pfam" id="PF00954">
    <property type="entry name" value="S_locus_glycop"/>
    <property type="match status" value="1"/>
</dbReference>
<keyword evidence="8" id="KW-0430">Lectin</keyword>
<dbReference type="GO" id="GO:0106310">
    <property type="term" value="F:protein serine kinase activity"/>
    <property type="evidence" value="ECO:0007669"/>
    <property type="project" value="RHEA"/>
</dbReference>
<evidence type="ECO:0000256" key="10">
    <source>
        <dbReference type="ARBA" id="ARBA00022741"/>
    </source>
</evidence>
<keyword evidence="11 20" id="KW-0418">Kinase</keyword>
<evidence type="ECO:0000259" key="24">
    <source>
        <dbReference type="PROSITE" id="PS50011"/>
    </source>
</evidence>
<dbReference type="EC" id="2.7.11.1" evidence="20"/>
<evidence type="ECO:0000256" key="13">
    <source>
        <dbReference type="ARBA" id="ARBA00022989"/>
    </source>
</evidence>
<dbReference type="GO" id="GO:0030246">
    <property type="term" value="F:carbohydrate binding"/>
    <property type="evidence" value="ECO:0007669"/>
    <property type="project" value="UniProtKB-KW"/>
</dbReference>
<feature type="binding site" evidence="21">
    <location>
        <position position="515"/>
    </location>
    <ligand>
        <name>ATP</name>
        <dbReference type="ChEBI" id="CHEBI:30616"/>
    </ligand>
</feature>
<feature type="transmembrane region" description="Helical" evidence="22">
    <location>
        <begin position="49"/>
        <end position="69"/>
    </location>
</feature>
<dbReference type="SMART" id="SM00220">
    <property type="entry name" value="S_TKc"/>
    <property type="match status" value="1"/>
</dbReference>
<keyword evidence="16" id="KW-0675">Receptor</keyword>
<dbReference type="Gene3D" id="1.10.510.10">
    <property type="entry name" value="Transferase(Phosphotransferase) domain 1"/>
    <property type="match status" value="1"/>
</dbReference>
<evidence type="ECO:0000256" key="20">
    <source>
        <dbReference type="PIRNR" id="PIRNR000641"/>
    </source>
</evidence>
<dbReference type="Gene3D" id="3.30.200.20">
    <property type="entry name" value="Phosphorylase Kinase, domain 1"/>
    <property type="match status" value="1"/>
</dbReference>
<keyword evidence="13 22" id="KW-1133">Transmembrane helix</keyword>
<dbReference type="eggNOG" id="ENOG502QRWA">
    <property type="taxonomic scope" value="Eukaryota"/>
</dbReference>
<keyword evidence="27" id="KW-1185">Reference proteome</keyword>
<evidence type="ECO:0000256" key="3">
    <source>
        <dbReference type="ARBA" id="ARBA00022527"/>
    </source>
</evidence>
<dbReference type="AlphaFoldDB" id="V4N0T7"/>
<evidence type="ECO:0000256" key="12">
    <source>
        <dbReference type="ARBA" id="ARBA00022840"/>
    </source>
</evidence>
<keyword evidence="17" id="KW-0325">Glycoprotein</keyword>
<dbReference type="InterPro" id="IPR008271">
    <property type="entry name" value="Ser/Thr_kinase_AS"/>
</dbReference>
<dbReference type="Proteomes" id="UP000030689">
    <property type="component" value="Unassembled WGS sequence"/>
</dbReference>
<dbReference type="SUPFAM" id="SSF51110">
    <property type="entry name" value="alpha-D-mannose-specific plant lectins"/>
    <property type="match status" value="1"/>
</dbReference>
<proteinExistence type="inferred from homology"/>
<evidence type="ECO:0000256" key="21">
    <source>
        <dbReference type="PROSITE-ProRule" id="PRU10141"/>
    </source>
</evidence>
<evidence type="ECO:0000256" key="9">
    <source>
        <dbReference type="ARBA" id="ARBA00022737"/>
    </source>
</evidence>
<dbReference type="InterPro" id="IPR000858">
    <property type="entry name" value="S_locus_glycoprot_dom"/>
</dbReference>
<dbReference type="OrthoDB" id="1918782at2759"/>
<dbReference type="PIRSF" id="PIRSF000641">
    <property type="entry name" value="SRK"/>
    <property type="match status" value="1"/>
</dbReference>
<dbReference type="SUPFAM" id="SSF56112">
    <property type="entry name" value="Protein kinase-like (PK-like)"/>
    <property type="match status" value="1"/>
</dbReference>
<evidence type="ECO:0000313" key="26">
    <source>
        <dbReference type="EMBL" id="ESQ38626.1"/>
    </source>
</evidence>
<comment type="subcellular location">
    <subcellularLocation>
        <location evidence="1">Cell membrane</location>
        <topology evidence="1">Single-pass type I membrane protein</topology>
    </subcellularLocation>
</comment>
<feature type="domain" description="Protein kinase" evidence="24">
    <location>
        <begin position="487"/>
        <end position="763"/>
    </location>
</feature>
<evidence type="ECO:0000256" key="5">
    <source>
        <dbReference type="ARBA" id="ARBA00022679"/>
    </source>
</evidence>
<evidence type="ECO:0000256" key="23">
    <source>
        <dbReference type="SAM" id="SignalP"/>
    </source>
</evidence>
<dbReference type="PROSITE" id="PS00107">
    <property type="entry name" value="PROTEIN_KINASE_ATP"/>
    <property type="match status" value="1"/>
</dbReference>
<organism evidence="26 27">
    <name type="scientific">Eutrema salsugineum</name>
    <name type="common">Saltwater cress</name>
    <name type="synonym">Sisymbrium salsugineum</name>
    <dbReference type="NCBI Taxonomy" id="72664"/>
    <lineage>
        <taxon>Eukaryota</taxon>
        <taxon>Viridiplantae</taxon>
        <taxon>Streptophyta</taxon>
        <taxon>Embryophyta</taxon>
        <taxon>Tracheophyta</taxon>
        <taxon>Spermatophyta</taxon>
        <taxon>Magnoliopsida</taxon>
        <taxon>eudicotyledons</taxon>
        <taxon>Gunneridae</taxon>
        <taxon>Pentapetalae</taxon>
        <taxon>rosids</taxon>
        <taxon>malvids</taxon>
        <taxon>Brassicales</taxon>
        <taxon>Brassicaceae</taxon>
        <taxon>Eutremeae</taxon>
        <taxon>Eutrema</taxon>
    </lineage>
</organism>
<dbReference type="InterPro" id="IPR000719">
    <property type="entry name" value="Prot_kinase_dom"/>
</dbReference>
<evidence type="ECO:0000256" key="11">
    <source>
        <dbReference type="ARBA" id="ARBA00022777"/>
    </source>
</evidence>
<dbReference type="PANTHER" id="PTHR47974">
    <property type="entry name" value="OS07G0415500 PROTEIN"/>
    <property type="match status" value="1"/>
</dbReference>
<dbReference type="InterPro" id="IPR036426">
    <property type="entry name" value="Bulb-type_lectin_dom_sf"/>
</dbReference>
<evidence type="ECO:0000256" key="8">
    <source>
        <dbReference type="ARBA" id="ARBA00022734"/>
    </source>
</evidence>
<keyword evidence="10 20" id="KW-0547">Nucleotide-binding</keyword>
<feature type="domain" description="Bulb-type lectin" evidence="25">
    <location>
        <begin position="19"/>
        <end position="141"/>
    </location>
</feature>
<evidence type="ECO:0000256" key="18">
    <source>
        <dbReference type="ARBA" id="ARBA00047899"/>
    </source>
</evidence>
<evidence type="ECO:0000256" key="7">
    <source>
        <dbReference type="ARBA" id="ARBA00022729"/>
    </source>
</evidence>
<dbReference type="Pfam" id="PF00069">
    <property type="entry name" value="Pkinase"/>
    <property type="match status" value="1"/>
</dbReference>
<keyword evidence="2" id="KW-1003">Cell membrane</keyword>
<dbReference type="FunFam" id="3.30.200.20:FF:000059">
    <property type="entry name" value="S-receptor-like serine/threonine-protein kinase"/>
    <property type="match status" value="1"/>
</dbReference>
<dbReference type="PROSITE" id="PS50927">
    <property type="entry name" value="BULB_LECTIN"/>
    <property type="match status" value="2"/>
</dbReference>
<keyword evidence="9" id="KW-0677">Repeat</keyword>
<keyword evidence="15" id="KW-1015">Disulfide bond</keyword>
<keyword evidence="6 22" id="KW-0812">Transmembrane</keyword>
<accession>V4N0T7</accession>
<evidence type="ECO:0000256" key="4">
    <source>
        <dbReference type="ARBA" id="ARBA00022536"/>
    </source>
</evidence>
<dbReference type="SMART" id="SM00108">
    <property type="entry name" value="B_lectin"/>
    <property type="match status" value="1"/>
</dbReference>
<protein>
    <recommendedName>
        <fullName evidence="20">Receptor-like serine/threonine-protein kinase</fullName>
        <ecNumber evidence="20">2.7.11.1</ecNumber>
    </recommendedName>
</protein>
<keyword evidence="14 22" id="KW-0472">Membrane</keyword>
<dbReference type="CDD" id="cd14066">
    <property type="entry name" value="STKc_IRAK"/>
    <property type="match status" value="1"/>
</dbReference>